<dbReference type="EMBL" id="BMSX01000013">
    <property type="protein sequence ID" value="GGR30495.1"/>
    <property type="molecule type" value="Genomic_DNA"/>
</dbReference>
<accession>A0A918FEN0</accession>
<name>A0A918FEN0_9ACTN</name>
<feature type="transmembrane region" description="Helical" evidence="2">
    <location>
        <begin position="338"/>
        <end position="359"/>
    </location>
</feature>
<evidence type="ECO:0000256" key="2">
    <source>
        <dbReference type="SAM" id="Phobius"/>
    </source>
</evidence>
<evidence type="ECO:0008006" key="5">
    <source>
        <dbReference type="Google" id="ProtNLM"/>
    </source>
</evidence>
<comment type="caution">
    <text evidence="3">The sequence shown here is derived from an EMBL/GenBank/DDBJ whole genome shotgun (WGS) entry which is preliminary data.</text>
</comment>
<evidence type="ECO:0000256" key="1">
    <source>
        <dbReference type="SAM" id="MobiDB-lite"/>
    </source>
</evidence>
<dbReference type="AlphaFoldDB" id="A0A918FEN0"/>
<gene>
    <name evidence="3" type="ORF">GCM10010251_53140</name>
</gene>
<feature type="compositionally biased region" description="Low complexity" evidence="1">
    <location>
        <begin position="378"/>
        <end position="390"/>
    </location>
</feature>
<keyword evidence="2" id="KW-0812">Transmembrane</keyword>
<reference evidence="3" key="1">
    <citation type="journal article" date="2014" name="Int. J. Syst. Evol. Microbiol.">
        <title>Complete genome sequence of Corynebacterium casei LMG S-19264T (=DSM 44701T), isolated from a smear-ripened cheese.</title>
        <authorList>
            <consortium name="US DOE Joint Genome Institute (JGI-PGF)"/>
            <person name="Walter F."/>
            <person name="Albersmeier A."/>
            <person name="Kalinowski J."/>
            <person name="Ruckert C."/>
        </authorList>
    </citation>
    <scope>NUCLEOTIDE SEQUENCE</scope>
    <source>
        <strain evidence="3">JCM 4346</strain>
    </source>
</reference>
<keyword evidence="4" id="KW-1185">Reference proteome</keyword>
<proteinExistence type="predicted"/>
<evidence type="ECO:0000313" key="3">
    <source>
        <dbReference type="EMBL" id="GGR30495.1"/>
    </source>
</evidence>
<protein>
    <recommendedName>
        <fullName evidence="5">DUF2330 domain-containing protein</fullName>
    </recommendedName>
</protein>
<feature type="region of interest" description="Disordered" evidence="1">
    <location>
        <begin position="378"/>
        <end position="414"/>
    </location>
</feature>
<evidence type="ECO:0000313" key="4">
    <source>
        <dbReference type="Proteomes" id="UP000658320"/>
    </source>
</evidence>
<keyword evidence="2" id="KW-0472">Membrane</keyword>
<sequence length="414" mass="44273">MLGFLRERHTGRVGRGRLPSLLLALLATQIGSLVTPAHACGCGALVPGDEQRVAVRREVSVVRWDGEQEQIVMSLSVTGDADRAAWIMPVPSRATVKLGDSELFDELTDATAPEERVRHYFWPQDGDWPLSTGDGAVGAAPPEPGAGPGVGVVGRERLGPFDVARLTATDPAALDDWLGDNDFTFPPRLETALQPYVDKRWEYVAVRLAPETAGTPLRGDLEPLHLTFASGSLVYPMRLSRLATTPQSLGLYVLADHRMEPVSRIGGERPRVTFAGRVEATTGPLGELAAGTPFLTALAQELPEPSSISGDHELRRTAKDTAFRQVVYENRLLTVAGIPLWLLTVGGGLAALVAGAVLLRVRRVRARRFAWGQRLVEPAMPGTAPSTPGTPTSPPLPPMPSFSPPPPPPPGPNG</sequence>
<dbReference type="RefSeq" id="WP_189940253.1">
    <property type="nucleotide sequence ID" value="NZ_BMSX01000013.1"/>
</dbReference>
<dbReference type="Pfam" id="PF10092">
    <property type="entry name" value="DUF2330"/>
    <property type="match status" value="1"/>
</dbReference>
<reference evidence="3" key="2">
    <citation type="submission" date="2020-09" db="EMBL/GenBank/DDBJ databases">
        <authorList>
            <person name="Sun Q."/>
            <person name="Ohkuma M."/>
        </authorList>
    </citation>
    <scope>NUCLEOTIDE SEQUENCE</scope>
    <source>
        <strain evidence="3">JCM 4346</strain>
    </source>
</reference>
<dbReference type="Proteomes" id="UP000658320">
    <property type="component" value="Unassembled WGS sequence"/>
</dbReference>
<keyword evidence="2" id="KW-1133">Transmembrane helix</keyword>
<feature type="compositionally biased region" description="Pro residues" evidence="1">
    <location>
        <begin position="391"/>
        <end position="414"/>
    </location>
</feature>
<organism evidence="3 4">
    <name type="scientific">Streptomyces aurantiogriseus</name>
    <dbReference type="NCBI Taxonomy" id="66870"/>
    <lineage>
        <taxon>Bacteria</taxon>
        <taxon>Bacillati</taxon>
        <taxon>Actinomycetota</taxon>
        <taxon>Actinomycetes</taxon>
        <taxon>Kitasatosporales</taxon>
        <taxon>Streptomycetaceae</taxon>
        <taxon>Streptomyces</taxon>
    </lineage>
</organism>
<dbReference type="InterPro" id="IPR019283">
    <property type="entry name" value="DUF2330"/>
</dbReference>